<dbReference type="CDD" id="cd06790">
    <property type="entry name" value="PDZ_neurabin-like"/>
    <property type="match status" value="1"/>
</dbReference>
<evidence type="ECO:0000256" key="3">
    <source>
        <dbReference type="ARBA" id="ARBA00022490"/>
    </source>
</evidence>
<evidence type="ECO:0000256" key="1">
    <source>
        <dbReference type="ARBA" id="ARBA00004245"/>
    </source>
</evidence>
<dbReference type="RefSeq" id="NP_001388426.1">
    <property type="nucleotide sequence ID" value="NM_001401497.1"/>
</dbReference>
<dbReference type="Ensembl" id="ENSRNOT00000104466.3">
    <property type="protein sequence ID" value="ENSRNOP00000078577.3"/>
    <property type="gene ID" value="ENSRNOG00000008869.9"/>
</dbReference>
<feature type="compositionally biased region" description="Basic and acidic residues" evidence="13">
    <location>
        <begin position="858"/>
        <end position="871"/>
    </location>
</feature>
<evidence type="ECO:0000256" key="4">
    <source>
        <dbReference type="ARBA" id="ARBA00022553"/>
    </source>
</evidence>
<dbReference type="GeneID" id="84685"/>
<organism evidence="16 17">
    <name type="scientific">Rattus norvegicus</name>
    <name type="common">Rat</name>
    <dbReference type="NCBI Taxonomy" id="10116"/>
    <lineage>
        <taxon>Eukaryota</taxon>
        <taxon>Metazoa</taxon>
        <taxon>Chordata</taxon>
        <taxon>Craniata</taxon>
        <taxon>Vertebrata</taxon>
        <taxon>Euteleostomi</taxon>
        <taxon>Mammalia</taxon>
        <taxon>Eutheria</taxon>
        <taxon>Euarchontoglires</taxon>
        <taxon>Glires</taxon>
        <taxon>Rodentia</taxon>
        <taxon>Myomorpha</taxon>
        <taxon>Muroidea</taxon>
        <taxon>Muridae</taxon>
        <taxon>Murinae</taxon>
        <taxon>Rattus</taxon>
    </lineage>
</organism>
<keyword evidence="17" id="KW-1185">Reference proteome</keyword>
<dbReference type="Gene3D" id="1.10.150.50">
    <property type="entry name" value="Transcription Factor, Ets-1"/>
    <property type="match status" value="1"/>
</dbReference>
<keyword evidence="2" id="KW-0217">Developmental protein</keyword>
<protein>
    <submittedName>
        <fullName evidence="16">Protein phosphatase 1, regulatory subunit 9A</fullName>
    </submittedName>
</protein>
<evidence type="ECO:0000256" key="12">
    <source>
        <dbReference type="SAM" id="Coils"/>
    </source>
</evidence>
<keyword evidence="6" id="KW-0524">Neurogenesis</keyword>
<dbReference type="InterPro" id="IPR040645">
    <property type="entry name" value="Neurabin-1/2_PDZ"/>
</dbReference>
<feature type="coiled-coil region" evidence="12">
    <location>
        <begin position="601"/>
        <end position="628"/>
    </location>
</feature>
<evidence type="ECO:0007829" key="19">
    <source>
        <dbReference type="PeptideAtlas" id="A0A8I5ZL80"/>
    </source>
</evidence>
<evidence type="ECO:0000313" key="18">
    <source>
        <dbReference type="RGD" id="632280"/>
    </source>
</evidence>
<dbReference type="GO" id="GO:0019722">
    <property type="term" value="P:calcium-mediated signaling"/>
    <property type="evidence" value="ECO:0007669"/>
    <property type="project" value="Ensembl"/>
</dbReference>
<dbReference type="OMA" id="CPDGLSQ"/>
<dbReference type="GeneTree" id="ENSGT00940000155538"/>
<dbReference type="RGD" id="632280">
    <property type="gene designation" value="Ppp1r9a"/>
</dbReference>
<dbReference type="GO" id="GO:0044326">
    <property type="term" value="C:dendritic spine neck"/>
    <property type="evidence" value="ECO:0007669"/>
    <property type="project" value="UniProtKB-ARBA"/>
</dbReference>
<gene>
    <name evidence="16 18" type="primary">Ppp1r9a</name>
</gene>
<evidence type="ECO:0000256" key="11">
    <source>
        <dbReference type="ARBA" id="ARBA00034103"/>
    </source>
</evidence>
<dbReference type="CTD" id="55607"/>
<evidence type="ECO:0000259" key="15">
    <source>
        <dbReference type="PROSITE" id="PS50106"/>
    </source>
</evidence>
<evidence type="ECO:0000256" key="5">
    <source>
        <dbReference type="ARBA" id="ARBA00022782"/>
    </source>
</evidence>
<dbReference type="SUPFAM" id="SSF50156">
    <property type="entry name" value="PDZ domain-like"/>
    <property type="match status" value="1"/>
</dbReference>
<dbReference type="PANTHER" id="PTHR16154">
    <property type="entry name" value="NEURABIN"/>
    <property type="match status" value="1"/>
</dbReference>
<feature type="coiled-coil region" evidence="12">
    <location>
        <begin position="703"/>
        <end position="800"/>
    </location>
</feature>
<feature type="region of interest" description="Disordered" evidence="13">
    <location>
        <begin position="852"/>
        <end position="871"/>
    </location>
</feature>
<feature type="region of interest" description="Disordered" evidence="13">
    <location>
        <begin position="906"/>
        <end position="1039"/>
    </location>
</feature>
<accession>A0A8I5ZL80</accession>
<dbReference type="GO" id="GO:0008157">
    <property type="term" value="F:protein phosphatase 1 binding"/>
    <property type="evidence" value="ECO:0007669"/>
    <property type="project" value="UniProtKB-ARBA"/>
</dbReference>
<dbReference type="CDD" id="cd09512">
    <property type="entry name" value="SAM_Neurabin-like"/>
    <property type="match status" value="1"/>
</dbReference>
<dbReference type="RefSeq" id="XP_017448417.1">
    <property type="nucleotide sequence ID" value="XM_017592928.3"/>
</dbReference>
<dbReference type="RefSeq" id="XP_006236120.1">
    <property type="nucleotide sequence ID" value="XM_006236058.5"/>
</dbReference>
<dbReference type="InterPro" id="IPR043446">
    <property type="entry name" value="Neurabin-like"/>
</dbReference>
<dbReference type="InterPro" id="IPR001478">
    <property type="entry name" value="PDZ"/>
</dbReference>
<feature type="region of interest" description="Disordered" evidence="13">
    <location>
        <begin position="85"/>
        <end position="113"/>
    </location>
</feature>
<feature type="compositionally biased region" description="Basic and acidic residues" evidence="13">
    <location>
        <begin position="1002"/>
        <end position="1011"/>
    </location>
</feature>
<evidence type="ECO:0000256" key="7">
    <source>
        <dbReference type="ARBA" id="ARBA00023018"/>
    </source>
</evidence>
<dbReference type="InterPro" id="IPR001660">
    <property type="entry name" value="SAM"/>
</dbReference>
<dbReference type="SMART" id="SM00454">
    <property type="entry name" value="SAM"/>
    <property type="match status" value="1"/>
</dbReference>
<dbReference type="GO" id="GO:0003779">
    <property type="term" value="F:actin binding"/>
    <property type="evidence" value="ECO:0007669"/>
    <property type="project" value="UniProtKB-KW"/>
</dbReference>
<feature type="compositionally biased region" description="Polar residues" evidence="13">
    <location>
        <begin position="178"/>
        <end position="214"/>
    </location>
</feature>
<reference evidence="16" key="2">
    <citation type="submission" date="2025-08" db="UniProtKB">
        <authorList>
            <consortium name="Ensembl"/>
        </authorList>
    </citation>
    <scope>IDENTIFICATION</scope>
    <source>
        <strain evidence="16">Brown Norway</strain>
    </source>
</reference>
<sequence length="1320" mass="147346">MLKAESSGERTTLRSASPHRNAYRTEFQALKSTFDKPKPDGEQKTKEGEGSQQSRGRKYGSNVNRIKNLFMQMGMEPNENAAIIAKTRGKGRPSSPQKRMKPKEFVEKTDGSVVKLESSVSERISRFDTMHDGPSYAKFTETRKMFERSGHESGQNNRHSPKKEKAGEAEPQDEWGGSKSNRGSSDSLDSLSPRTEAVSPTVSQLSAVFENSESPGAITPGKAENSNYSVTGHYPLNLPSVTVTNLDTFGRLKDSNSRPSSNKQATDTEEPEKSEAVPVPEVAQKGTSLASLPSEERQLSTEAEDVTAQPDTPDSTDKDSPGEPSAESQAMPKSNTLSRPKEPLEDAEANVVGSEAEQPQRRDLTGGGDLTSPDASASSCGKEVPEDSNSFEGSHVYMHSDYNVYRVRSRYNSDWGETGTEQDEGDDSDENNYYQPDMEYSEIVGLPQEEEIPANRKIKFSCAPIKVFNTYSNEDYDRRNDDVDPVAASAEYELEKRVEKLELFPVELEKDEDGLGISIIGMGVGADAGLEKLGIFVKTVTEGGAAQRDGRIQVNDQIVEVDGISLVGVTQNFAATVLRNTKGNVRFVIGREKPGQVSEVAQLISQTLEQERRQRELLERHYAQYDADDDETTVAELQGVSGNCNNNNNRFLKTGEYATDEEEDEVGPILPGGDMAIEVFELPENEDMFSPSDLDTSKLSHKFKELQIKHAVTEAEIQKLKTKLQAAENEKVRWELEKNQLQQNIEENKERMVKLESYWIEAQTLCHTVNEHLKETQSQYQALEKKYNKAKKLIKDFQQKELDFIRRQEVERKKLEEVEKAHLVEVQGLQVRIRDLEAEVFRLLKQNGTQVNNNNNIFERRPSPGEVSKGDTMENVEVKQTSCQDGLSQDLNEAVPETERLDSKALKTRAQLSVKNRRQRPTRTRLYDSVSSTDGEDSLERKGWRVSSPEPECGVAPLTPVTSPRAFSSHHVTESPEGSQQPERDPFSSVSGDTSPSLPSTSDHDTEDSPCRHQAIKKTLQEKDDANCPKSLRTSSSFVVQRGKIKQKFADLGAPLRRNPSKGKKWKEKEVSRFSAGSRIFRSKLENWKAKPASTVQASAPSPCMPFSWFNESRKGSYSFRNLPSAPNPLPPSPETQISDKTGSKNFTFNDDFSPSSTSSADLSGLGAEPKTPGLSQSLALSSDESLDMIDDEILDDGQSPKHTQSQSRAVHEWSVQQVSHWLVGLSLDQYVSEFSAQNISGEQLLQLDGNKLKALGMTSSQDRALVKKKLKEMKMSLEKARKAQEKMEKQREKLRRKEQEQMQRKSKKSEKMTSTTEQP</sequence>
<dbReference type="GO" id="GO:0050804">
    <property type="term" value="P:modulation of chemical synaptic transmission"/>
    <property type="evidence" value="ECO:0007669"/>
    <property type="project" value="Ensembl"/>
</dbReference>
<evidence type="ECO:0000256" key="9">
    <source>
        <dbReference type="ARBA" id="ARBA00023203"/>
    </source>
</evidence>
<dbReference type="Proteomes" id="UP000002494">
    <property type="component" value="Chromosome 4"/>
</dbReference>
<reference evidence="16" key="1">
    <citation type="submission" date="2024-01" db="EMBL/GenBank/DDBJ databases">
        <title>GRCr8: a new rat reference genome assembly contstructed from accurate long reads and long range scaffolding.</title>
        <authorList>
            <person name="Doris P.A."/>
            <person name="Kalbfleisch T."/>
            <person name="Li K."/>
            <person name="Howe K."/>
            <person name="Wood J."/>
        </authorList>
    </citation>
    <scope>NUCLEOTIDE SEQUENCE [LARGE SCALE GENOMIC DNA]</scope>
    <source>
        <strain evidence="16">Brown Norway</strain>
    </source>
</reference>
<feature type="compositionally biased region" description="Polar residues" evidence="13">
    <location>
        <begin position="326"/>
        <end position="338"/>
    </location>
</feature>
<evidence type="ECO:0000256" key="10">
    <source>
        <dbReference type="ARBA" id="ARBA00023212"/>
    </source>
</evidence>
<keyword evidence="4" id="KW-0597">Phosphoprotein</keyword>
<keyword evidence="8 12" id="KW-0175">Coiled coil</keyword>
<evidence type="ECO:0000313" key="16">
    <source>
        <dbReference type="Ensembl" id="ENSRNOP00000078577.3"/>
    </source>
</evidence>
<dbReference type="RefSeq" id="XP_038964402.1">
    <property type="nucleotide sequence ID" value="XM_039108474.2"/>
</dbReference>
<feature type="compositionally biased region" description="Polar residues" evidence="13">
    <location>
        <begin position="988"/>
        <end position="1001"/>
    </location>
</feature>
<keyword evidence="10" id="KW-0206">Cytoskeleton</keyword>
<dbReference type="GO" id="GO:0007015">
    <property type="term" value="P:actin filament organization"/>
    <property type="evidence" value="ECO:0007669"/>
    <property type="project" value="Ensembl"/>
</dbReference>
<keyword evidence="19" id="KW-1267">Proteomics identification</keyword>
<evidence type="ECO:0000256" key="2">
    <source>
        <dbReference type="ARBA" id="ARBA00022473"/>
    </source>
</evidence>
<dbReference type="PROSITE" id="PS50106">
    <property type="entry name" value="PDZ"/>
    <property type="match status" value="1"/>
</dbReference>
<proteinExistence type="evidence at protein level"/>
<dbReference type="GO" id="GO:0007399">
    <property type="term" value="P:nervous system development"/>
    <property type="evidence" value="ECO:0007669"/>
    <property type="project" value="UniProtKB-KW"/>
</dbReference>
<name>A0A8I5ZL80_RAT</name>
<reference evidence="16" key="3">
    <citation type="submission" date="2025-09" db="UniProtKB">
        <authorList>
            <consortium name="Ensembl"/>
        </authorList>
    </citation>
    <scope>IDENTIFICATION</scope>
    <source>
        <strain evidence="16">Brown Norway</strain>
    </source>
</reference>
<feature type="region of interest" description="Disordered" evidence="13">
    <location>
        <begin position="125"/>
        <end position="394"/>
    </location>
</feature>
<evidence type="ECO:0000313" key="17">
    <source>
        <dbReference type="Proteomes" id="UP000002494"/>
    </source>
</evidence>
<dbReference type="GO" id="GO:0030864">
    <property type="term" value="C:cortical actin cytoskeleton"/>
    <property type="evidence" value="ECO:0007669"/>
    <property type="project" value="Ensembl"/>
</dbReference>
<keyword evidence="3" id="KW-0963">Cytoplasm</keyword>
<dbReference type="Gene3D" id="2.30.42.10">
    <property type="match status" value="1"/>
</dbReference>
<dbReference type="Pfam" id="PF17817">
    <property type="entry name" value="PDZ_5"/>
    <property type="match status" value="1"/>
</dbReference>
<evidence type="ECO:0000256" key="8">
    <source>
        <dbReference type="ARBA" id="ARBA00023054"/>
    </source>
</evidence>
<evidence type="ECO:0000259" key="14">
    <source>
        <dbReference type="PROSITE" id="PS50105"/>
    </source>
</evidence>
<feature type="compositionally biased region" description="Polar residues" evidence="13">
    <location>
        <begin position="1135"/>
        <end position="1162"/>
    </location>
</feature>
<dbReference type="InterPro" id="IPR013761">
    <property type="entry name" value="SAM/pointed_sf"/>
</dbReference>
<dbReference type="Pfam" id="PF00595">
    <property type="entry name" value="PDZ"/>
    <property type="match status" value="1"/>
</dbReference>
<keyword evidence="5" id="KW-0221">Differentiation</keyword>
<feature type="region of interest" description="Disordered" evidence="13">
    <location>
        <begin position="1"/>
        <end position="65"/>
    </location>
</feature>
<dbReference type="SMART" id="SM00228">
    <property type="entry name" value="PDZ"/>
    <property type="match status" value="1"/>
</dbReference>
<dbReference type="GO" id="GO:0030175">
    <property type="term" value="C:filopodium"/>
    <property type="evidence" value="ECO:0007669"/>
    <property type="project" value="Ensembl"/>
</dbReference>
<feature type="region of interest" description="Disordered" evidence="13">
    <location>
        <begin position="1275"/>
        <end position="1320"/>
    </location>
</feature>
<feature type="domain" description="PDZ" evidence="15">
    <location>
        <begin position="505"/>
        <end position="593"/>
    </location>
</feature>
<evidence type="ECO:0000256" key="13">
    <source>
        <dbReference type="SAM" id="MobiDB-lite"/>
    </source>
</evidence>
<feature type="compositionally biased region" description="Basic and acidic residues" evidence="13">
    <location>
        <begin position="33"/>
        <end position="49"/>
    </location>
</feature>
<dbReference type="PANTHER" id="PTHR16154:SF22">
    <property type="entry name" value="NEURABIN-1"/>
    <property type="match status" value="1"/>
</dbReference>
<feature type="domain" description="SAM" evidence="14">
    <location>
        <begin position="1214"/>
        <end position="1277"/>
    </location>
</feature>
<dbReference type="SUPFAM" id="SSF47769">
    <property type="entry name" value="SAM/Pointed domain"/>
    <property type="match status" value="1"/>
</dbReference>
<feature type="compositionally biased region" description="Basic and acidic residues" evidence="13">
    <location>
        <begin position="1"/>
        <end position="12"/>
    </location>
</feature>
<dbReference type="Pfam" id="PF07647">
    <property type="entry name" value="SAM_2"/>
    <property type="match status" value="1"/>
</dbReference>
<feature type="region of interest" description="Disordered" evidence="13">
    <location>
        <begin position="1120"/>
        <end position="1178"/>
    </location>
</feature>
<comment type="subcellular location">
    <subcellularLocation>
        <location evidence="1">Cytoplasm</location>
        <location evidence="1">Cytoskeleton</location>
    </subcellularLocation>
    <subcellularLocation>
        <location evidence="11">Synapse</location>
    </subcellularLocation>
</comment>
<feature type="compositionally biased region" description="Basic and acidic residues" evidence="13">
    <location>
        <begin position="140"/>
        <end position="151"/>
    </location>
</feature>
<keyword evidence="7" id="KW-0770">Synapse</keyword>
<dbReference type="GO" id="GO:0050808">
    <property type="term" value="P:synapse organization"/>
    <property type="evidence" value="ECO:0007669"/>
    <property type="project" value="UniProtKB-ARBA"/>
</dbReference>
<evidence type="ECO:0000256" key="6">
    <source>
        <dbReference type="ARBA" id="ARBA00022902"/>
    </source>
</evidence>
<dbReference type="InterPro" id="IPR036034">
    <property type="entry name" value="PDZ_sf"/>
</dbReference>
<dbReference type="PROSITE" id="PS50105">
    <property type="entry name" value="SAM_DOMAIN"/>
    <property type="match status" value="1"/>
</dbReference>
<dbReference type="GO" id="GO:0030154">
    <property type="term" value="P:cell differentiation"/>
    <property type="evidence" value="ECO:0007669"/>
    <property type="project" value="UniProtKB-KW"/>
</dbReference>
<keyword evidence="9" id="KW-0009">Actin-binding</keyword>
<feature type="compositionally biased region" description="Basic and acidic residues" evidence="13">
    <location>
        <begin position="1275"/>
        <end position="1304"/>
    </location>
</feature>